<name>A0A0N4XM72_NIPBR</name>
<sequence>MESRAVRENLSDGSSTQVLTTVDRSFFKDVTVMQTIFPSRRLAWSIALDQSCGARVVVIIIDSLMAFLRNAL</sequence>
<reference evidence="1 2" key="2">
    <citation type="submission" date="2018-11" db="EMBL/GenBank/DDBJ databases">
        <authorList>
            <consortium name="Pathogen Informatics"/>
        </authorList>
    </citation>
    <scope>NUCLEOTIDE SEQUENCE [LARGE SCALE GENOMIC DNA]</scope>
</reference>
<accession>A0A0N4XM72</accession>
<keyword evidence="2" id="KW-1185">Reference proteome</keyword>
<protein>
    <submittedName>
        <fullName evidence="3">RNase H domain-containing protein</fullName>
    </submittedName>
</protein>
<evidence type="ECO:0000313" key="3">
    <source>
        <dbReference type="WBParaSite" id="NBR_0000362401-mRNA-1"/>
    </source>
</evidence>
<proteinExistence type="predicted"/>
<organism evidence="3">
    <name type="scientific">Nippostrongylus brasiliensis</name>
    <name type="common">Rat hookworm</name>
    <dbReference type="NCBI Taxonomy" id="27835"/>
    <lineage>
        <taxon>Eukaryota</taxon>
        <taxon>Metazoa</taxon>
        <taxon>Ecdysozoa</taxon>
        <taxon>Nematoda</taxon>
        <taxon>Chromadorea</taxon>
        <taxon>Rhabditida</taxon>
        <taxon>Rhabditina</taxon>
        <taxon>Rhabditomorpha</taxon>
        <taxon>Strongyloidea</taxon>
        <taxon>Heligmosomidae</taxon>
        <taxon>Nippostrongylus</taxon>
    </lineage>
</organism>
<dbReference type="EMBL" id="UYSL01005643">
    <property type="protein sequence ID" value="VDL67214.1"/>
    <property type="molecule type" value="Genomic_DNA"/>
</dbReference>
<reference evidence="3" key="1">
    <citation type="submission" date="2017-02" db="UniProtKB">
        <authorList>
            <consortium name="WormBaseParasite"/>
        </authorList>
    </citation>
    <scope>IDENTIFICATION</scope>
</reference>
<gene>
    <name evidence="1" type="ORF">NBR_LOCUS3625</name>
</gene>
<evidence type="ECO:0000313" key="2">
    <source>
        <dbReference type="Proteomes" id="UP000271162"/>
    </source>
</evidence>
<dbReference type="WBParaSite" id="NBR_0000362401-mRNA-1">
    <property type="protein sequence ID" value="NBR_0000362401-mRNA-1"/>
    <property type="gene ID" value="NBR_0000362401"/>
</dbReference>
<evidence type="ECO:0000313" key="1">
    <source>
        <dbReference type="EMBL" id="VDL67214.1"/>
    </source>
</evidence>
<dbReference type="AlphaFoldDB" id="A0A0N4XM72"/>
<dbReference type="Proteomes" id="UP000271162">
    <property type="component" value="Unassembled WGS sequence"/>
</dbReference>